<evidence type="ECO:0000256" key="1">
    <source>
        <dbReference type="ARBA" id="ARBA00022737"/>
    </source>
</evidence>
<feature type="repeat" description="TPR" evidence="3">
    <location>
        <begin position="476"/>
        <end position="509"/>
    </location>
</feature>
<dbReference type="PROSITE" id="PS50005">
    <property type="entry name" value="TPR"/>
    <property type="match status" value="7"/>
</dbReference>
<feature type="repeat" description="TPR" evidence="3">
    <location>
        <begin position="404"/>
        <end position="437"/>
    </location>
</feature>
<sequence>MNIDIIDNLETFQALKSNWEYVYQADSEAQFFISWIWIAGKLKKYEENKLPWFILAVKLNYDASEYVAFFPLEIEIKQSNPGDFYNQLATVGVTDADYSGFICLPQYEEEIVTALAQYLQQQETWSVFELEHILTTNKKLNLFLKKFVQPDFEIQQLNSEYFTNSLDEINNQIIPYVVLPDSWDDYLQNCLSSNTRQKIRRFFRKIESSDEFRLTEVDADNLEHHIEILIKLWRANWEGRKGAESCDAIVHSMNLELHHCFENNCLSLLILWKKEQPLGAIANLIDRSKKSILFFVGSRDETFKELPPGFVLHAYGIQSAINNGFKIYDFLMGNEAYKYSFGAKERYIQTILVQRQNWIQQNKKLDQRTLPIALEITKNYHRANHLVEAEKGYRQILAVQANHPEALYGLGVLRQRQGQYQAAQDLFNHLIQVEPNQIKAWFSLGNIYQFQNQLSDAEQAYQQALNLQPESSAISSAIYHNLGYTFQLQNKWQNAIACYQKARELQPDSVEAEVIWANALDTQGQLSPEQQADYALKNSDLGNKRLQASDFSVAIEYYRQGISLNPKLAEAHYHLGVALEKQSQNNYPEAISCYQKAIELQPNYLEAEVSLANLLDTQGKLSPEQQADLAIKNNELGNKCLQEGYCSVAIEYYRQAIALSSDWAEAHYHLGIALEKQSQNNYPEAIACYQKAIELQPNYLKAELSLVNLLYAQGKLSDQQKVDYAAKNNNLAHQYRQAGNLKLAIKYYEQALALNPQLVDARHQLRLALQEQSDHQIKISCAKQ</sequence>
<feature type="repeat" description="TPR" evidence="3">
    <location>
        <begin position="438"/>
        <end position="471"/>
    </location>
</feature>
<evidence type="ECO:0000313" key="5">
    <source>
        <dbReference type="EMBL" id="AFZ35129.1"/>
    </source>
</evidence>
<dbReference type="GO" id="GO:0006493">
    <property type="term" value="P:protein O-linked glycosylation"/>
    <property type="evidence" value="ECO:0007669"/>
    <property type="project" value="InterPro"/>
</dbReference>
<dbReference type="SMART" id="SM00028">
    <property type="entry name" value="TPR"/>
    <property type="match status" value="8"/>
</dbReference>
<feature type="repeat" description="TPR" evidence="3">
    <location>
        <begin position="725"/>
        <end position="758"/>
    </location>
</feature>
<dbReference type="EMBL" id="CP003653">
    <property type="protein sequence ID" value="AFZ35129.1"/>
    <property type="molecule type" value="Genomic_DNA"/>
</dbReference>
<dbReference type="InterPro" id="IPR038740">
    <property type="entry name" value="BioF2-like_GNAT_dom"/>
</dbReference>
<dbReference type="eggNOG" id="COG0457">
    <property type="taxonomic scope" value="Bacteria"/>
</dbReference>
<feature type="repeat" description="TPR" evidence="3">
    <location>
        <begin position="535"/>
        <end position="568"/>
    </location>
</feature>
<feature type="repeat" description="TPR" evidence="3">
    <location>
        <begin position="666"/>
        <end position="699"/>
    </location>
</feature>
<dbReference type="AlphaFoldDB" id="K9XST8"/>
<proteinExistence type="predicted"/>
<dbReference type="PANTHER" id="PTHR44366">
    <property type="entry name" value="UDP-N-ACETYLGLUCOSAMINE--PEPTIDE N-ACETYLGLUCOSAMINYLTRANSFERASE 110 KDA SUBUNIT"/>
    <property type="match status" value="1"/>
</dbReference>
<gene>
    <name evidence="5" type="ordered locus">Sta7437_1562</name>
</gene>
<dbReference type="OrthoDB" id="500470at2"/>
<dbReference type="Pfam" id="PF00515">
    <property type="entry name" value="TPR_1"/>
    <property type="match status" value="1"/>
</dbReference>
<evidence type="ECO:0000313" key="6">
    <source>
        <dbReference type="Proteomes" id="UP000010473"/>
    </source>
</evidence>
<dbReference type="PANTHER" id="PTHR44366:SF1">
    <property type="entry name" value="UDP-N-ACETYLGLUCOSAMINE--PEPTIDE N-ACETYLGLUCOSAMINYLTRANSFERASE 110 KDA SUBUNIT"/>
    <property type="match status" value="1"/>
</dbReference>
<dbReference type="InterPro" id="IPR013105">
    <property type="entry name" value="TPR_2"/>
</dbReference>
<dbReference type="GO" id="GO:0097363">
    <property type="term" value="F:protein O-acetylglucosaminyltransferase activity"/>
    <property type="evidence" value="ECO:0007669"/>
    <property type="project" value="TreeGrafter"/>
</dbReference>
<keyword evidence="2 3" id="KW-0802">TPR repeat</keyword>
<protein>
    <submittedName>
        <fullName evidence="5">Tetratricopeptide TPR_1 repeat-containing protein</fullName>
    </submittedName>
</protein>
<dbReference type="KEGG" id="scs:Sta7437_1562"/>
<dbReference type="RefSeq" id="WP_015192800.1">
    <property type="nucleotide sequence ID" value="NC_019748.1"/>
</dbReference>
<dbReference type="SMART" id="SM00671">
    <property type="entry name" value="SEL1"/>
    <property type="match status" value="5"/>
</dbReference>
<dbReference type="Gene3D" id="1.25.40.10">
    <property type="entry name" value="Tetratricopeptide repeat domain"/>
    <property type="match status" value="5"/>
</dbReference>
<dbReference type="Pfam" id="PF13480">
    <property type="entry name" value="Acetyltransf_6"/>
    <property type="match status" value="1"/>
</dbReference>
<dbReference type="SUPFAM" id="SSF55729">
    <property type="entry name" value="Acyl-CoA N-acyltransferases (Nat)"/>
    <property type="match status" value="1"/>
</dbReference>
<evidence type="ECO:0000256" key="3">
    <source>
        <dbReference type="PROSITE-ProRule" id="PRU00339"/>
    </source>
</evidence>
<dbReference type="HOGENOM" id="CLU_026904_0_0_3"/>
<dbReference type="InterPro" id="IPR011990">
    <property type="entry name" value="TPR-like_helical_dom_sf"/>
</dbReference>
<evidence type="ECO:0000259" key="4">
    <source>
        <dbReference type="Pfam" id="PF13480"/>
    </source>
</evidence>
<dbReference type="Proteomes" id="UP000010473">
    <property type="component" value="Chromosome"/>
</dbReference>
<dbReference type="InterPro" id="IPR006597">
    <property type="entry name" value="Sel1-like"/>
</dbReference>
<dbReference type="PROSITE" id="PS50293">
    <property type="entry name" value="TPR_REGION"/>
    <property type="match status" value="3"/>
</dbReference>
<name>K9XST8_STAC7</name>
<dbReference type="PATRIC" id="fig|111780.3.peg.1628"/>
<feature type="domain" description="BioF2-like acetyltransferase" evidence="4">
    <location>
        <begin position="193"/>
        <end position="338"/>
    </location>
</feature>
<dbReference type="Gene3D" id="3.40.630.30">
    <property type="match status" value="1"/>
</dbReference>
<organism evidence="5 6">
    <name type="scientific">Stanieria cyanosphaera (strain ATCC 29371 / PCC 7437)</name>
    <dbReference type="NCBI Taxonomy" id="111780"/>
    <lineage>
        <taxon>Bacteria</taxon>
        <taxon>Bacillati</taxon>
        <taxon>Cyanobacteriota</taxon>
        <taxon>Cyanophyceae</taxon>
        <taxon>Pleurocapsales</taxon>
        <taxon>Dermocarpellaceae</taxon>
        <taxon>Stanieria</taxon>
    </lineage>
</organism>
<dbReference type="InterPro" id="IPR037919">
    <property type="entry name" value="OGT"/>
</dbReference>
<dbReference type="SUPFAM" id="SSF48452">
    <property type="entry name" value="TPR-like"/>
    <property type="match status" value="2"/>
</dbReference>
<feature type="repeat" description="TPR" evidence="3">
    <location>
        <begin position="571"/>
        <end position="604"/>
    </location>
</feature>
<dbReference type="InterPro" id="IPR016181">
    <property type="entry name" value="Acyl_CoA_acyltransferase"/>
</dbReference>
<reference evidence="6" key="1">
    <citation type="journal article" date="2013" name="Proc. Natl. Acad. Sci. U.S.A.">
        <title>Improving the coverage of the cyanobacterial phylum using diversity-driven genome sequencing.</title>
        <authorList>
            <person name="Shih P.M."/>
            <person name="Wu D."/>
            <person name="Latifi A."/>
            <person name="Axen S.D."/>
            <person name="Fewer D.P."/>
            <person name="Talla E."/>
            <person name="Calteau A."/>
            <person name="Cai F."/>
            <person name="Tandeau de Marsac N."/>
            <person name="Rippka R."/>
            <person name="Herdman M."/>
            <person name="Sivonen K."/>
            <person name="Coursin T."/>
            <person name="Laurent T."/>
            <person name="Goodwin L."/>
            <person name="Nolan M."/>
            <person name="Davenport K.W."/>
            <person name="Han C.S."/>
            <person name="Rubin E.M."/>
            <person name="Eisen J.A."/>
            <person name="Woyke T."/>
            <person name="Gugger M."/>
            <person name="Kerfeld C.A."/>
        </authorList>
    </citation>
    <scope>NUCLEOTIDE SEQUENCE [LARGE SCALE GENOMIC DNA]</scope>
    <source>
        <strain evidence="6">ATCC 29371 / PCC 7437</strain>
    </source>
</reference>
<keyword evidence="6" id="KW-1185">Reference proteome</keyword>
<keyword evidence="1" id="KW-0677">Repeat</keyword>
<accession>K9XST8</accession>
<dbReference type="STRING" id="111780.Sta7437_1562"/>
<dbReference type="eggNOG" id="COG5653">
    <property type="taxonomic scope" value="Bacteria"/>
</dbReference>
<dbReference type="Pfam" id="PF13432">
    <property type="entry name" value="TPR_16"/>
    <property type="match status" value="1"/>
</dbReference>
<dbReference type="Pfam" id="PF13174">
    <property type="entry name" value="TPR_6"/>
    <property type="match status" value="1"/>
</dbReference>
<dbReference type="InterPro" id="IPR019734">
    <property type="entry name" value="TPR_rpt"/>
</dbReference>
<dbReference type="Pfam" id="PF07719">
    <property type="entry name" value="TPR_2"/>
    <property type="match status" value="1"/>
</dbReference>
<evidence type="ECO:0000256" key="2">
    <source>
        <dbReference type="ARBA" id="ARBA00022803"/>
    </source>
</evidence>
<dbReference type="Pfam" id="PF13424">
    <property type="entry name" value="TPR_12"/>
    <property type="match status" value="1"/>
</dbReference>